<dbReference type="GO" id="GO:0005829">
    <property type="term" value="C:cytosol"/>
    <property type="evidence" value="ECO:0007669"/>
    <property type="project" value="TreeGrafter"/>
</dbReference>
<evidence type="ECO:0000256" key="3">
    <source>
        <dbReference type="ARBA" id="ARBA00022679"/>
    </source>
</evidence>
<sequence>MKPPIVIALGGNALIQHHQLGDFRQQLENVSKVCELIAETIPKNQPIVITHGNGPQVGNLELQMKALSPKIPSMPLDVETAMTQGQIGHMLFFGLDWFFPKKEISIVGTHVEVAHNDPAFANPSKPIGPWYGKKEMQTLKQQRIPLFHDPKKGWRRVVPSPMPKRIISLPTIRALLEKNHIVIACGGGGIPVMRKGNYWHGAEAVIDKDLSSQVLANSLHAKQFVMLTDEDYAYLGYSTKHPLPIKSITPAIAEQHLAQGEFGKGSMHPKVLAGIRFVRNGGKEAFIGHTQELDNILQYESGTCVRKE</sequence>
<comment type="similarity">
    <text evidence="1 5">Belongs to the carbamate kinase family.</text>
</comment>
<dbReference type="PRINTS" id="PR01469">
    <property type="entry name" value="CARBMTKINASE"/>
</dbReference>
<evidence type="ECO:0000259" key="6">
    <source>
        <dbReference type="Pfam" id="PF00696"/>
    </source>
</evidence>
<dbReference type="GO" id="GO:0008804">
    <property type="term" value="F:carbamate kinase activity"/>
    <property type="evidence" value="ECO:0007669"/>
    <property type="project" value="InterPro"/>
</dbReference>
<keyword evidence="3 5" id="KW-0808">Transferase</keyword>
<protein>
    <recommendedName>
        <fullName evidence="2 5">Carbamate kinase</fullName>
    </recommendedName>
</protein>
<dbReference type="Gene3D" id="3.40.1160.10">
    <property type="entry name" value="Acetylglutamate kinase-like"/>
    <property type="match status" value="1"/>
</dbReference>
<keyword evidence="4 5" id="KW-0418">Kinase</keyword>
<proteinExistence type="inferred from homology"/>
<dbReference type="InterPro" id="IPR001048">
    <property type="entry name" value="Asp/Glu/Uridylate_kinase"/>
</dbReference>
<dbReference type="CDD" id="cd04235">
    <property type="entry name" value="AAK_CK"/>
    <property type="match status" value="1"/>
</dbReference>
<evidence type="ECO:0000256" key="2">
    <source>
        <dbReference type="ARBA" id="ARBA00020752"/>
    </source>
</evidence>
<feature type="domain" description="Aspartate/glutamate/uridylate kinase" evidence="6">
    <location>
        <begin position="5"/>
        <end position="288"/>
    </location>
</feature>
<dbReference type="InterPro" id="IPR003964">
    <property type="entry name" value="Carb_kinase"/>
</dbReference>
<dbReference type="PANTHER" id="PTHR30409">
    <property type="entry name" value="CARBAMATE KINASE"/>
    <property type="match status" value="1"/>
</dbReference>
<evidence type="ECO:0000256" key="1">
    <source>
        <dbReference type="ARBA" id="ARBA00011066"/>
    </source>
</evidence>
<dbReference type="GO" id="GO:0019546">
    <property type="term" value="P:L-arginine deiminase pathway"/>
    <property type="evidence" value="ECO:0007669"/>
    <property type="project" value="TreeGrafter"/>
</dbReference>
<accession>A0A7T9DJE8</accession>
<dbReference type="InterPro" id="IPR036393">
    <property type="entry name" value="AceGlu_kinase-like_sf"/>
</dbReference>
<evidence type="ECO:0000256" key="4">
    <source>
        <dbReference type="ARBA" id="ARBA00022777"/>
    </source>
</evidence>
<dbReference type="PIRSF" id="PIRSF000723">
    <property type="entry name" value="Carbamate_kin"/>
    <property type="match status" value="1"/>
</dbReference>
<reference evidence="7" key="1">
    <citation type="submission" date="2020-11" db="EMBL/GenBank/DDBJ databases">
        <title>Connecting structure to function with the recovery of over 1000 high-quality activated sludge metagenome-assembled genomes encoding full-length rRNA genes using long-read sequencing.</title>
        <authorList>
            <person name="Singleton C.M."/>
            <person name="Petriglieri F."/>
            <person name="Kristensen J.M."/>
            <person name="Kirkegaard R.H."/>
            <person name="Michaelsen T.Y."/>
            <person name="Andersen M.H."/>
            <person name="Karst S.M."/>
            <person name="Dueholm M.S."/>
            <person name="Nielsen P.H."/>
            <person name="Albertsen M."/>
        </authorList>
    </citation>
    <scope>NUCLEOTIDE SEQUENCE</scope>
    <source>
        <strain evidence="7">Fred_18-Q3-R57-64_BAT3C.431</strain>
    </source>
</reference>
<dbReference type="Proteomes" id="UP000596004">
    <property type="component" value="Chromosome"/>
</dbReference>
<dbReference type="SUPFAM" id="SSF53633">
    <property type="entry name" value="Carbamate kinase-like"/>
    <property type="match status" value="1"/>
</dbReference>
<gene>
    <name evidence="7" type="ORF">IPJ89_04785</name>
</gene>
<organism evidence="7">
    <name type="scientific">Candidatus Iainarchaeum sp</name>
    <dbReference type="NCBI Taxonomy" id="3101447"/>
    <lineage>
        <taxon>Archaea</taxon>
        <taxon>Candidatus Iainarchaeota</taxon>
        <taxon>Candidatus Iainarchaeia</taxon>
        <taxon>Candidatus Iainarchaeales</taxon>
        <taxon>Candidatus Iainarchaeaceae</taxon>
        <taxon>Candidatus Iainarchaeum</taxon>
    </lineage>
</organism>
<evidence type="ECO:0000313" key="7">
    <source>
        <dbReference type="EMBL" id="QQR92439.1"/>
    </source>
</evidence>
<dbReference type="AlphaFoldDB" id="A0A7T9DJE8"/>
<name>A0A7T9DJE8_9ARCH</name>
<dbReference type="Pfam" id="PF00696">
    <property type="entry name" value="AA_kinase"/>
    <property type="match status" value="1"/>
</dbReference>
<dbReference type="EMBL" id="CP064981">
    <property type="protein sequence ID" value="QQR92439.1"/>
    <property type="molecule type" value="Genomic_DNA"/>
</dbReference>
<evidence type="ECO:0000256" key="5">
    <source>
        <dbReference type="PIRNR" id="PIRNR000723"/>
    </source>
</evidence>
<dbReference type="PANTHER" id="PTHR30409:SF1">
    <property type="entry name" value="CARBAMATE KINASE-RELATED"/>
    <property type="match status" value="1"/>
</dbReference>